<dbReference type="RefSeq" id="WP_035835836.1">
    <property type="nucleotide sequence ID" value="NZ_JACHBQ010000001.1"/>
</dbReference>
<dbReference type="SUPFAM" id="SSF109854">
    <property type="entry name" value="DinB/YfiT-like putative metalloenzymes"/>
    <property type="match status" value="2"/>
</dbReference>
<name>A0A099JNF3_9MICO</name>
<dbReference type="InterPro" id="IPR007061">
    <property type="entry name" value="MST-like"/>
</dbReference>
<dbReference type="Gene3D" id="1.20.120.450">
    <property type="entry name" value="dinb family like domain"/>
    <property type="match status" value="1"/>
</dbReference>
<keyword evidence="3" id="KW-1185">Reference proteome</keyword>
<evidence type="ECO:0000313" key="4">
    <source>
        <dbReference type="Proteomes" id="UP000561726"/>
    </source>
</evidence>
<dbReference type="eggNOG" id="COG2318">
    <property type="taxonomic scope" value="Bacteria"/>
</dbReference>
<dbReference type="AlphaFoldDB" id="A0A099JNF3"/>
<evidence type="ECO:0000313" key="2">
    <source>
        <dbReference type="EMBL" id="MBB5643270.1"/>
    </source>
</evidence>
<dbReference type="STRING" id="1001240.GY21_06175"/>
<dbReference type="InterPro" id="IPR034660">
    <property type="entry name" value="DinB/YfiT-like"/>
</dbReference>
<dbReference type="Pfam" id="PF04978">
    <property type="entry name" value="MST"/>
    <property type="match status" value="1"/>
</dbReference>
<organism evidence="1 3">
    <name type="scientific">Cryobacterium roopkundense</name>
    <dbReference type="NCBI Taxonomy" id="1001240"/>
    <lineage>
        <taxon>Bacteria</taxon>
        <taxon>Bacillati</taxon>
        <taxon>Actinomycetota</taxon>
        <taxon>Actinomycetes</taxon>
        <taxon>Micrococcales</taxon>
        <taxon>Microbacteriaceae</taxon>
        <taxon>Cryobacterium</taxon>
    </lineage>
</organism>
<reference evidence="1 3" key="1">
    <citation type="submission" date="2014-08" db="EMBL/GenBank/DDBJ databases">
        <authorList>
            <person name="Sisinthy S."/>
        </authorList>
    </citation>
    <scope>NUCLEOTIDE SEQUENCE [LARGE SCALE GENOMIC DNA]</scope>
    <source>
        <strain evidence="1 3">RuG17</strain>
    </source>
</reference>
<dbReference type="NCBIfam" id="NF047843">
    <property type="entry name" value="MST_Rv0443"/>
    <property type="match status" value="1"/>
</dbReference>
<evidence type="ECO:0000313" key="3">
    <source>
        <dbReference type="Proteomes" id="UP000029864"/>
    </source>
</evidence>
<dbReference type="EMBL" id="JPXF01000018">
    <property type="protein sequence ID" value="KGJ79112.1"/>
    <property type="molecule type" value="Genomic_DNA"/>
</dbReference>
<dbReference type="Proteomes" id="UP000561726">
    <property type="component" value="Unassembled WGS sequence"/>
</dbReference>
<comment type="caution">
    <text evidence="1">The sequence shown here is derived from an EMBL/GenBank/DDBJ whole genome shotgun (WGS) entry which is preliminary data.</text>
</comment>
<sequence length="170" mass="18920">MLATDLLTDAYTRVSQTVHTVLRNATVFTLTYRADPETNTIAWLVWHLTRVQDDHVSHLAGVEQLWTSDGWSERFDLPFDSLATGYAQTAEDVAAVRADASLLQDYFDAVHERTMAYIQGLNEADFARVVDRSWSPPVTVAVRLVSVLDDDTQHAGQAAFVRGLAVRAGR</sequence>
<protein>
    <submittedName>
        <fullName evidence="1">Chorismate synthase</fullName>
    </submittedName>
</protein>
<dbReference type="Proteomes" id="UP000029864">
    <property type="component" value="Unassembled WGS sequence"/>
</dbReference>
<evidence type="ECO:0000313" key="1">
    <source>
        <dbReference type="EMBL" id="KGJ79112.1"/>
    </source>
</evidence>
<accession>A0A099JNF3</accession>
<dbReference type="EMBL" id="JACHBQ010000001">
    <property type="protein sequence ID" value="MBB5643270.1"/>
    <property type="molecule type" value="Genomic_DNA"/>
</dbReference>
<dbReference type="OrthoDB" id="2363925at2"/>
<proteinExistence type="predicted"/>
<gene>
    <name evidence="2" type="ORF">BJ997_003818</name>
    <name evidence="1" type="ORF">GY21_06175</name>
</gene>
<reference evidence="2 4" key="2">
    <citation type="submission" date="2020-08" db="EMBL/GenBank/DDBJ databases">
        <title>Sequencing the genomes of 1000 actinobacteria strains.</title>
        <authorList>
            <person name="Klenk H.-P."/>
        </authorList>
    </citation>
    <scope>NUCLEOTIDE SEQUENCE [LARGE SCALE GENOMIC DNA]</scope>
    <source>
        <strain evidence="2 4">DSM 21065</strain>
    </source>
</reference>